<reference evidence="2" key="1">
    <citation type="submission" date="2018-05" db="EMBL/GenBank/DDBJ databases">
        <authorList>
            <person name="Lanie J.A."/>
            <person name="Ng W.-L."/>
            <person name="Kazmierczak K.M."/>
            <person name="Andrzejewski T.M."/>
            <person name="Davidsen T.M."/>
            <person name="Wayne K.J."/>
            <person name="Tettelin H."/>
            <person name="Glass J.I."/>
            <person name="Rusch D."/>
            <person name="Podicherti R."/>
            <person name="Tsui H.-C.T."/>
            <person name="Winkler M.E."/>
        </authorList>
    </citation>
    <scope>NUCLEOTIDE SEQUENCE</scope>
</reference>
<organism evidence="2">
    <name type="scientific">marine metagenome</name>
    <dbReference type="NCBI Taxonomy" id="408172"/>
    <lineage>
        <taxon>unclassified sequences</taxon>
        <taxon>metagenomes</taxon>
        <taxon>ecological metagenomes</taxon>
    </lineage>
</organism>
<dbReference type="GO" id="GO:0031428">
    <property type="term" value="C:box C/D methylation guide snoRNP complex"/>
    <property type="evidence" value="ECO:0007669"/>
    <property type="project" value="InterPro"/>
</dbReference>
<dbReference type="InterPro" id="IPR002687">
    <property type="entry name" value="Nop_dom"/>
</dbReference>
<feature type="domain" description="Nop" evidence="1">
    <location>
        <begin position="123"/>
        <end position="244"/>
    </location>
</feature>
<dbReference type="GO" id="GO:0030515">
    <property type="term" value="F:snoRNA binding"/>
    <property type="evidence" value="ECO:0007669"/>
    <property type="project" value="InterPro"/>
</dbReference>
<name>A0A381NMK4_9ZZZZ</name>
<dbReference type="PANTHER" id="PTHR10894">
    <property type="entry name" value="NUCLEOLAR PROTEIN 5 NUCLEOLAR PROTEIN NOP5 NOP58"/>
    <property type="match status" value="1"/>
</dbReference>
<accession>A0A381NMK4</accession>
<evidence type="ECO:0000313" key="2">
    <source>
        <dbReference type="EMBL" id="SUZ55737.1"/>
    </source>
</evidence>
<dbReference type="InterPro" id="IPR045056">
    <property type="entry name" value="Nop56/Nop58"/>
</dbReference>
<dbReference type="SUPFAM" id="SSF89124">
    <property type="entry name" value="Nop domain"/>
    <property type="match status" value="1"/>
</dbReference>
<dbReference type="AlphaFoldDB" id="A0A381NMK4"/>
<dbReference type="PANTHER" id="PTHR10894:SF0">
    <property type="entry name" value="NUCLEOLAR PROTEIN 56"/>
    <property type="match status" value="1"/>
</dbReference>
<sequence length="244" mass="25896">VLVQQLAQVQAGEAVALPAADNATLRDATIQQARCALVKAATPDRSLVQGVAALVECQTQTNQLAERLSRWAAEAASAARQSPAIELPSNTPEPLRELQIAWRESTVRGERLRDWLEKKVVTFAPSLGALLGPLLAARLIGVAGSLARLARMPGSTIQTLGAEKAFFAHRGGGAPPPKHGLLLAHSLVRDAPRQQRGKFARQLAAKVAIAARLDCYGGEPQGAELLSALQNTDCQRASDQSLSR</sequence>
<dbReference type="GO" id="GO:0032040">
    <property type="term" value="C:small-subunit processome"/>
    <property type="evidence" value="ECO:0007669"/>
    <property type="project" value="InterPro"/>
</dbReference>
<feature type="non-terminal residue" evidence="2">
    <location>
        <position position="1"/>
    </location>
</feature>
<dbReference type="Gene3D" id="1.10.246.90">
    <property type="entry name" value="Nop domain"/>
    <property type="match status" value="1"/>
</dbReference>
<protein>
    <recommendedName>
        <fullName evidence="1">Nop domain-containing protein</fullName>
    </recommendedName>
</protein>
<dbReference type="InterPro" id="IPR042239">
    <property type="entry name" value="Nop_C"/>
</dbReference>
<proteinExistence type="predicted"/>
<dbReference type="Pfam" id="PF01798">
    <property type="entry name" value="Nop"/>
    <property type="match status" value="1"/>
</dbReference>
<gene>
    <name evidence="2" type="ORF">METZ01_LOCUS8591</name>
</gene>
<evidence type="ECO:0000259" key="1">
    <source>
        <dbReference type="PROSITE" id="PS51358"/>
    </source>
</evidence>
<dbReference type="EMBL" id="UINC01000458">
    <property type="protein sequence ID" value="SUZ55737.1"/>
    <property type="molecule type" value="Genomic_DNA"/>
</dbReference>
<dbReference type="InterPro" id="IPR036070">
    <property type="entry name" value="Nop_dom_sf"/>
</dbReference>
<dbReference type="PROSITE" id="PS51358">
    <property type="entry name" value="NOP"/>
    <property type="match status" value="1"/>
</dbReference>